<dbReference type="Proteomes" id="UP000824029">
    <property type="component" value="Unassembled WGS sequence"/>
</dbReference>
<name>A0A9D2DJ51_9ACTN</name>
<reference evidence="1" key="1">
    <citation type="journal article" date="2021" name="PeerJ">
        <title>Extensive microbial diversity within the chicken gut microbiome revealed by metagenomics and culture.</title>
        <authorList>
            <person name="Gilroy R."/>
            <person name="Ravi A."/>
            <person name="Getino M."/>
            <person name="Pursley I."/>
            <person name="Horton D.L."/>
            <person name="Alikhan N.F."/>
            <person name="Baker D."/>
            <person name="Gharbi K."/>
            <person name="Hall N."/>
            <person name="Watson M."/>
            <person name="Adriaenssens E.M."/>
            <person name="Foster-Nyarko E."/>
            <person name="Jarju S."/>
            <person name="Secka A."/>
            <person name="Antonio M."/>
            <person name="Oren A."/>
            <person name="Chaudhuri R.R."/>
            <person name="La Ragione R."/>
            <person name="Hildebrand F."/>
            <person name="Pallen M.J."/>
        </authorList>
    </citation>
    <scope>NUCLEOTIDE SEQUENCE</scope>
    <source>
        <strain evidence="1">ChiHecolR3B27-1887</strain>
    </source>
</reference>
<comment type="caution">
    <text evidence="1">The sequence shown here is derived from an EMBL/GenBank/DDBJ whole genome shotgun (WGS) entry which is preliminary data.</text>
</comment>
<protein>
    <submittedName>
        <fullName evidence="1">Uncharacterized protein</fullName>
    </submittedName>
</protein>
<proteinExistence type="predicted"/>
<organism evidence="1 2">
    <name type="scientific">Candidatus Olsenella stercoravium</name>
    <dbReference type="NCBI Taxonomy" id="2838713"/>
    <lineage>
        <taxon>Bacteria</taxon>
        <taxon>Bacillati</taxon>
        <taxon>Actinomycetota</taxon>
        <taxon>Coriobacteriia</taxon>
        <taxon>Coriobacteriales</taxon>
        <taxon>Atopobiaceae</taxon>
        <taxon>Olsenella</taxon>
    </lineage>
</organism>
<evidence type="ECO:0000313" key="1">
    <source>
        <dbReference type="EMBL" id="HIZ17945.1"/>
    </source>
</evidence>
<gene>
    <name evidence="1" type="ORF">IAA22_02375</name>
</gene>
<dbReference type="EMBL" id="DXBZ01000045">
    <property type="protein sequence ID" value="HIZ17945.1"/>
    <property type="molecule type" value="Genomic_DNA"/>
</dbReference>
<sequence>MGTSPRTLPQVPRRIALVDESGCAATSALLADAAEALPVYARLAGTQAPELVRARAGRDVASCDTVLLALKLDGTNPRVEELPISYAPTGARVYALLCTEGDPGVATYLLAELDERCEELGLRWCGGLAVGDADLLPRITGCPRMGWARRRVSEAVDELLIALLANKSVGERYVRPSRYARLIGRRR</sequence>
<accession>A0A9D2DJ51</accession>
<dbReference type="AlphaFoldDB" id="A0A9D2DJ51"/>
<evidence type="ECO:0000313" key="2">
    <source>
        <dbReference type="Proteomes" id="UP000824029"/>
    </source>
</evidence>
<reference evidence="1" key="2">
    <citation type="submission" date="2021-04" db="EMBL/GenBank/DDBJ databases">
        <authorList>
            <person name="Gilroy R."/>
        </authorList>
    </citation>
    <scope>NUCLEOTIDE SEQUENCE</scope>
    <source>
        <strain evidence="1">ChiHecolR3B27-1887</strain>
    </source>
</reference>